<feature type="non-terminal residue" evidence="1">
    <location>
        <position position="842"/>
    </location>
</feature>
<proteinExistence type="predicted"/>
<keyword evidence="2" id="KW-1185">Reference proteome</keyword>
<name>A0A177AZI3_9BILA</name>
<dbReference type="EMBL" id="LWCA01000800">
    <property type="protein sequence ID" value="OAF66892.1"/>
    <property type="molecule type" value="Genomic_DNA"/>
</dbReference>
<accession>A0A177AZI3</accession>
<dbReference type="AlphaFoldDB" id="A0A177AZI3"/>
<comment type="caution">
    <text evidence="1">The sequence shown here is derived from an EMBL/GenBank/DDBJ whole genome shotgun (WGS) entry which is preliminary data.</text>
</comment>
<gene>
    <name evidence="1" type="ORF">A3Q56_05391</name>
</gene>
<evidence type="ECO:0000313" key="1">
    <source>
        <dbReference type="EMBL" id="OAF66892.1"/>
    </source>
</evidence>
<dbReference type="Proteomes" id="UP000078046">
    <property type="component" value="Unassembled WGS sequence"/>
</dbReference>
<reference evidence="1 2" key="1">
    <citation type="submission" date="2016-04" db="EMBL/GenBank/DDBJ databases">
        <title>The genome of Intoshia linei affirms orthonectids as highly simplified spiralians.</title>
        <authorList>
            <person name="Mikhailov K.V."/>
            <person name="Slusarev G.S."/>
            <person name="Nikitin M.A."/>
            <person name="Logacheva M.D."/>
            <person name="Penin A."/>
            <person name="Aleoshin V."/>
            <person name="Panchin Y.V."/>
        </authorList>
    </citation>
    <scope>NUCLEOTIDE SEQUENCE [LARGE SCALE GENOMIC DNA]</scope>
    <source>
        <strain evidence="1">Intl2013</strain>
        <tissue evidence="1">Whole animal</tissue>
    </source>
</reference>
<sequence length="842" mass="97952">MDRDEPIDSNSSDLTKAQKEILNSKKSLRKIEAKLDLMKNWQLNEKPGNRKTSQSFSDKRKDTKLINFINTGTREDISIPNYDKKFNPASIIMTKSNEKLSDSYDSYKRHSNVDYTILSNSERTNVLSRIQNKIDHQRKNQLFDSIGKLKGNSNRKTTTTTGISNIRGFCVEDKKVKSKKQTMKNKPNSKIESKLVDNSITPASWKISKNQIKSHLNQIKNIEPKSKIYSTTENVNVNNSQNFLSKEAINIVHDMLPDKQFNIDQSPYYFERKTVKRAVSAHDISKPKLENKKSIHYDPNKIRDYIKRQKVERRMAKNKEKSANETSIRNIKRKLVELDKWREKQFQLDKISKGSRDSKDQMVPIKKVGNVQNFQKVNTKNSFNSNSLNLNKCKSVEKNGKSKDIMSIAEYDEQDTCNLVIDKNCNVQKKNIPKVFINDPIDSFSLLDDKISVIMKEITELKEYNKNITKNFKTNSNSKFNGYSAPSARKNFQKNKNVKKRNDTIVGDAMSKNKGKYQMCKPKVSYNKDKKGSVNSYRNMISKTREKTKLSDNRKFFSDDLSCRKDRNKQKDIMNNRIDIINKLRSYNNLNKSLDYTRSKLSSSDKFKFISTVPNFGNTNFNMLKAYSLSKTENEFEFENIEKYQDNYSDISDDKNNSNALLDQFRNKNTRINKKYSPNALEAKFRNELNHLESIEQSTKHVDEIERVNSLLKSKNGDFPVENFTNILNEQQIQHDLRMKILESNLEKVNKNVTCIDDLKIDDSDAMVSPTLANRRQSLNTSFSSFNNSISRQYPYQEDSKLNLNEKFFPKDTGRKFCLNASFIEEIHPNLILEEMAHLKQE</sequence>
<evidence type="ECO:0000313" key="2">
    <source>
        <dbReference type="Proteomes" id="UP000078046"/>
    </source>
</evidence>
<organism evidence="1 2">
    <name type="scientific">Intoshia linei</name>
    <dbReference type="NCBI Taxonomy" id="1819745"/>
    <lineage>
        <taxon>Eukaryota</taxon>
        <taxon>Metazoa</taxon>
        <taxon>Spiralia</taxon>
        <taxon>Lophotrochozoa</taxon>
        <taxon>Mesozoa</taxon>
        <taxon>Orthonectida</taxon>
        <taxon>Rhopaluridae</taxon>
        <taxon>Intoshia</taxon>
    </lineage>
</organism>
<protein>
    <submittedName>
        <fullName evidence="1">Uncharacterized protein</fullName>
    </submittedName>
</protein>